<dbReference type="OrthoDB" id="27298at2759"/>
<dbReference type="SUPFAM" id="SSF55666">
    <property type="entry name" value="Ribonuclease PH domain 2-like"/>
    <property type="match status" value="1"/>
</dbReference>
<evidence type="ECO:0000256" key="1">
    <source>
        <dbReference type="ARBA" id="ARBA00004123"/>
    </source>
</evidence>
<dbReference type="GO" id="GO:0071028">
    <property type="term" value="P:nuclear mRNA surveillance"/>
    <property type="evidence" value="ECO:0007669"/>
    <property type="project" value="TreeGrafter"/>
</dbReference>
<dbReference type="CDD" id="cd11372">
    <property type="entry name" value="RNase_PH_RRP46"/>
    <property type="match status" value="1"/>
</dbReference>
<evidence type="ECO:0000313" key="8">
    <source>
        <dbReference type="Proteomes" id="UP000295192"/>
    </source>
</evidence>
<feature type="domain" description="Exoribonuclease phosphorolytic" evidence="6">
    <location>
        <begin position="14"/>
        <end position="133"/>
    </location>
</feature>
<dbReference type="Proteomes" id="UP000295192">
    <property type="component" value="Unassembled WGS sequence"/>
</dbReference>
<evidence type="ECO:0000256" key="5">
    <source>
        <dbReference type="ARBA" id="ARBA00023242"/>
    </source>
</evidence>
<dbReference type="SUPFAM" id="SSF54211">
    <property type="entry name" value="Ribosomal protein S5 domain 2-like"/>
    <property type="match status" value="1"/>
</dbReference>
<dbReference type="Pfam" id="PF01138">
    <property type="entry name" value="RNase_PH"/>
    <property type="match status" value="1"/>
</dbReference>
<evidence type="ECO:0000313" key="7">
    <source>
        <dbReference type="EMBL" id="TDG42140.1"/>
    </source>
</evidence>
<dbReference type="InterPro" id="IPR020568">
    <property type="entry name" value="Ribosomal_Su5_D2-typ_SF"/>
</dbReference>
<dbReference type="GO" id="GO:0000176">
    <property type="term" value="C:nuclear exosome (RNase complex)"/>
    <property type="evidence" value="ECO:0007669"/>
    <property type="project" value="TreeGrafter"/>
</dbReference>
<accession>A0A484B219</accession>
<dbReference type="GO" id="GO:0006364">
    <property type="term" value="P:rRNA processing"/>
    <property type="evidence" value="ECO:0007669"/>
    <property type="project" value="UniProtKB-KW"/>
</dbReference>
<dbReference type="PANTHER" id="PTHR11953">
    <property type="entry name" value="EXOSOME COMPLEX COMPONENT"/>
    <property type="match status" value="1"/>
</dbReference>
<evidence type="ECO:0000256" key="4">
    <source>
        <dbReference type="ARBA" id="ARBA00022835"/>
    </source>
</evidence>
<proteinExistence type="inferred from homology"/>
<dbReference type="PANTHER" id="PTHR11953:SF1">
    <property type="entry name" value="EXOSOME COMPLEX COMPONENT RRP46"/>
    <property type="match status" value="1"/>
</dbReference>
<keyword evidence="3" id="KW-0698">rRNA processing</keyword>
<dbReference type="InterPro" id="IPR027408">
    <property type="entry name" value="PNPase/RNase_PH_dom_sf"/>
</dbReference>
<comment type="subcellular location">
    <subcellularLocation>
        <location evidence="1">Nucleus</location>
    </subcellularLocation>
</comment>
<evidence type="ECO:0000256" key="2">
    <source>
        <dbReference type="ARBA" id="ARBA00006678"/>
    </source>
</evidence>
<evidence type="ECO:0000256" key="3">
    <source>
        <dbReference type="ARBA" id="ARBA00022552"/>
    </source>
</evidence>
<comment type="similarity">
    <text evidence="2">Belongs to the RNase PH family.</text>
</comment>
<keyword evidence="5" id="KW-0539">Nucleus</keyword>
<evidence type="ECO:0000259" key="6">
    <source>
        <dbReference type="Pfam" id="PF01138"/>
    </source>
</evidence>
<dbReference type="Gene3D" id="3.30.230.70">
    <property type="entry name" value="GHMP Kinase, N-terminal domain"/>
    <property type="match status" value="1"/>
</dbReference>
<dbReference type="GO" id="GO:0071051">
    <property type="term" value="P:poly(A)-dependent snoRNA 3'-end processing"/>
    <property type="evidence" value="ECO:0007669"/>
    <property type="project" value="TreeGrafter"/>
</dbReference>
<dbReference type="AlphaFoldDB" id="A0A484B219"/>
<comment type="caution">
    <text evidence="7">The sequence shown here is derived from an EMBL/GenBank/DDBJ whole genome shotgun (WGS) entry which is preliminary data.</text>
</comment>
<reference evidence="7 8" key="1">
    <citation type="journal article" date="2019" name="J. Hered.">
        <title>An Improved Genome Assembly for Drosophila navojoa, the Basal Species in the mojavensis Cluster.</title>
        <authorList>
            <person name="Vanderlinde T."/>
            <person name="Dupim E.G."/>
            <person name="Nazario-Yepiz N.O."/>
            <person name="Carvalho A.B."/>
        </authorList>
    </citation>
    <scope>NUCLEOTIDE SEQUENCE [LARGE SCALE GENOMIC DNA]</scope>
    <source>
        <strain evidence="7">Navoj_Jal97</strain>
        <tissue evidence="7">Whole organism</tissue>
    </source>
</reference>
<gene>
    <name evidence="7" type="ORF">AWZ03_011428</name>
</gene>
<dbReference type="InterPro" id="IPR050080">
    <property type="entry name" value="RNase_PH"/>
</dbReference>
<keyword evidence="4" id="KW-0271">Exosome</keyword>
<dbReference type="EMBL" id="LSRL02000266">
    <property type="protein sequence ID" value="TDG42140.1"/>
    <property type="molecule type" value="Genomic_DNA"/>
</dbReference>
<dbReference type="GO" id="GO:0005730">
    <property type="term" value="C:nucleolus"/>
    <property type="evidence" value="ECO:0007669"/>
    <property type="project" value="TreeGrafter"/>
</dbReference>
<dbReference type="GO" id="GO:0016075">
    <property type="term" value="P:rRNA catabolic process"/>
    <property type="evidence" value="ECO:0007669"/>
    <property type="project" value="TreeGrafter"/>
</dbReference>
<dbReference type="GO" id="GO:0003723">
    <property type="term" value="F:RNA binding"/>
    <property type="evidence" value="ECO:0007669"/>
    <property type="project" value="TreeGrafter"/>
</dbReference>
<sequence length="240" mass="26649">MNKTNTENDAKVKLREMHCKFNPLSRCDGSVMYSQGATVVIAAVLGPIEVKTQNLSIEGSYLECNYRPKAGLPQVKERIREAAIRDVLELALLSEAYPRAKMSLQVQELEDRGSIDACALNAACLAMLIGGLPLKYSFAAVHCIINEKGDFILDPEESETQHQKASFTFAFDSVDGDLLLVQTKGAFKIAQFNDIECICRQASVEIFDFYRSNIAKYHSKSEDQPLATIESARSELPMET</sequence>
<keyword evidence="8" id="KW-1185">Reference proteome</keyword>
<dbReference type="InterPro" id="IPR036345">
    <property type="entry name" value="ExoRNase_PH_dom2_sf"/>
</dbReference>
<dbReference type="GO" id="GO:0000177">
    <property type="term" value="C:cytoplasmic exosome (RNase complex)"/>
    <property type="evidence" value="ECO:0007669"/>
    <property type="project" value="TreeGrafter"/>
</dbReference>
<dbReference type="GO" id="GO:0034475">
    <property type="term" value="P:U4 snRNA 3'-end processing"/>
    <property type="evidence" value="ECO:0007669"/>
    <property type="project" value="TreeGrafter"/>
</dbReference>
<protein>
    <recommendedName>
        <fullName evidence="6">Exoribonuclease phosphorolytic domain-containing protein</fullName>
    </recommendedName>
</protein>
<dbReference type="OMA" id="CIINEQG"/>
<name>A0A484B219_DRONA</name>
<organism evidence="7 8">
    <name type="scientific">Drosophila navojoa</name>
    <name type="common">Fruit fly</name>
    <dbReference type="NCBI Taxonomy" id="7232"/>
    <lineage>
        <taxon>Eukaryota</taxon>
        <taxon>Metazoa</taxon>
        <taxon>Ecdysozoa</taxon>
        <taxon>Arthropoda</taxon>
        <taxon>Hexapoda</taxon>
        <taxon>Insecta</taxon>
        <taxon>Pterygota</taxon>
        <taxon>Neoptera</taxon>
        <taxon>Endopterygota</taxon>
        <taxon>Diptera</taxon>
        <taxon>Brachycera</taxon>
        <taxon>Muscomorpha</taxon>
        <taxon>Ephydroidea</taxon>
        <taxon>Drosophilidae</taxon>
        <taxon>Drosophila</taxon>
    </lineage>
</organism>
<dbReference type="STRING" id="7232.A0A484B219"/>
<dbReference type="InterPro" id="IPR001247">
    <property type="entry name" value="ExoRNase_PH_dom1"/>
</dbReference>